<keyword evidence="2" id="KW-0472">Membrane</keyword>
<dbReference type="InterPro" id="IPR037682">
    <property type="entry name" value="TonB_C"/>
</dbReference>
<evidence type="ECO:0000313" key="4">
    <source>
        <dbReference type="EMBL" id="SVB48910.1"/>
    </source>
</evidence>
<dbReference type="SUPFAM" id="SSF74653">
    <property type="entry name" value="TolA/TonB C-terminal domain"/>
    <property type="match status" value="1"/>
</dbReference>
<keyword evidence="2" id="KW-0812">Transmembrane</keyword>
<reference evidence="4" key="1">
    <citation type="submission" date="2018-05" db="EMBL/GenBank/DDBJ databases">
        <authorList>
            <person name="Lanie J.A."/>
            <person name="Ng W.-L."/>
            <person name="Kazmierczak K.M."/>
            <person name="Andrzejewski T.M."/>
            <person name="Davidsen T.M."/>
            <person name="Wayne K.J."/>
            <person name="Tettelin H."/>
            <person name="Glass J.I."/>
            <person name="Rusch D."/>
            <person name="Podicherti R."/>
            <person name="Tsui H.-C.T."/>
            <person name="Winkler M.E."/>
        </authorList>
    </citation>
    <scope>NUCLEOTIDE SEQUENCE</scope>
</reference>
<protein>
    <recommendedName>
        <fullName evidence="3">TonB C-terminal domain-containing protein</fullName>
    </recommendedName>
</protein>
<dbReference type="Pfam" id="PF13103">
    <property type="entry name" value="TonB_2"/>
    <property type="match status" value="1"/>
</dbReference>
<dbReference type="AlphaFoldDB" id="A0A382EE20"/>
<dbReference type="GO" id="GO:0055085">
    <property type="term" value="P:transmembrane transport"/>
    <property type="evidence" value="ECO:0007669"/>
    <property type="project" value="InterPro"/>
</dbReference>
<keyword evidence="2" id="KW-1133">Transmembrane helix</keyword>
<dbReference type="EMBL" id="UINC01044032">
    <property type="protein sequence ID" value="SVB48910.1"/>
    <property type="molecule type" value="Genomic_DNA"/>
</dbReference>
<feature type="transmembrane region" description="Helical" evidence="2">
    <location>
        <begin position="13"/>
        <end position="31"/>
    </location>
</feature>
<accession>A0A382EE20</accession>
<sequence>LARSVNPDRFGKMLGVSAIVHVVALLVLILLPSEWGVRAETEVGPTMSISLGGPEGPDTGGQTPLGGRPVQQINDLPPDPRPRAVRVPARQAPEMAVPTPESRRREVANPPEVESAPEGARGSTRSEGDEVRPGSALAETGVQGLGFGLSTGGGGGAGGELDVGSFCCPEYLRTMIDLIQRNWNNQQQVTGETIVRFTIQRDGSLVDVGVIRTSRYVALDLASQRAVLLTAQLPALPSAFSEDSLTVRLVFQYLP</sequence>
<evidence type="ECO:0000259" key="3">
    <source>
        <dbReference type="PROSITE" id="PS52015"/>
    </source>
</evidence>
<feature type="non-terminal residue" evidence="4">
    <location>
        <position position="1"/>
    </location>
</feature>
<evidence type="ECO:0000256" key="1">
    <source>
        <dbReference type="SAM" id="MobiDB-lite"/>
    </source>
</evidence>
<feature type="region of interest" description="Disordered" evidence="1">
    <location>
        <begin position="46"/>
        <end position="132"/>
    </location>
</feature>
<feature type="domain" description="TonB C-terminal" evidence="3">
    <location>
        <begin position="165"/>
        <end position="255"/>
    </location>
</feature>
<organism evidence="4">
    <name type="scientific">marine metagenome</name>
    <dbReference type="NCBI Taxonomy" id="408172"/>
    <lineage>
        <taxon>unclassified sequences</taxon>
        <taxon>metagenomes</taxon>
        <taxon>ecological metagenomes</taxon>
    </lineage>
</organism>
<evidence type="ECO:0000256" key="2">
    <source>
        <dbReference type="SAM" id="Phobius"/>
    </source>
</evidence>
<dbReference type="PROSITE" id="PS52015">
    <property type="entry name" value="TONB_CTD"/>
    <property type="match status" value="1"/>
</dbReference>
<name>A0A382EE20_9ZZZZ</name>
<dbReference type="Gene3D" id="3.30.1150.10">
    <property type="match status" value="1"/>
</dbReference>
<gene>
    <name evidence="4" type="ORF">METZ01_LOCUS201764</name>
</gene>
<proteinExistence type="predicted"/>